<accession>A0A2P2P1D3</accession>
<dbReference type="EMBL" id="GGEC01067995">
    <property type="protein sequence ID" value="MBX48479.1"/>
    <property type="molecule type" value="Transcribed_RNA"/>
</dbReference>
<protein>
    <submittedName>
        <fullName evidence="1">Uncharacterized protein</fullName>
    </submittedName>
</protein>
<name>A0A2P2P1D3_RHIMU</name>
<evidence type="ECO:0000313" key="1">
    <source>
        <dbReference type="EMBL" id="MBX48479.1"/>
    </source>
</evidence>
<proteinExistence type="predicted"/>
<dbReference type="AlphaFoldDB" id="A0A2P2P1D3"/>
<sequence length="21" mass="2440">MTFNSRPVICTYDMGVIFFPT</sequence>
<organism evidence="1">
    <name type="scientific">Rhizophora mucronata</name>
    <name type="common">Asiatic mangrove</name>
    <dbReference type="NCBI Taxonomy" id="61149"/>
    <lineage>
        <taxon>Eukaryota</taxon>
        <taxon>Viridiplantae</taxon>
        <taxon>Streptophyta</taxon>
        <taxon>Embryophyta</taxon>
        <taxon>Tracheophyta</taxon>
        <taxon>Spermatophyta</taxon>
        <taxon>Magnoliopsida</taxon>
        <taxon>eudicotyledons</taxon>
        <taxon>Gunneridae</taxon>
        <taxon>Pentapetalae</taxon>
        <taxon>rosids</taxon>
        <taxon>fabids</taxon>
        <taxon>Malpighiales</taxon>
        <taxon>Rhizophoraceae</taxon>
        <taxon>Rhizophora</taxon>
    </lineage>
</organism>
<reference evidence="1" key="1">
    <citation type="submission" date="2018-02" db="EMBL/GenBank/DDBJ databases">
        <title>Rhizophora mucronata_Transcriptome.</title>
        <authorList>
            <person name="Meera S.P."/>
            <person name="Sreeshan A."/>
            <person name="Augustine A."/>
        </authorList>
    </citation>
    <scope>NUCLEOTIDE SEQUENCE</scope>
    <source>
        <tissue evidence="1">Leaf</tissue>
    </source>
</reference>